<dbReference type="Proteomes" id="UP000433183">
    <property type="component" value="Segment"/>
</dbReference>
<name>A0A6B9J873_9CAUD</name>
<organism evidence="1 2">
    <name type="scientific">Erwinia phage Hena1</name>
    <dbReference type="NCBI Taxonomy" id="2678601"/>
    <lineage>
        <taxon>Viruses</taxon>
        <taxon>Duplodnaviria</taxon>
        <taxon>Heunggongvirae</taxon>
        <taxon>Uroviricota</taxon>
        <taxon>Caudoviricetes</taxon>
        <taxon>Vequintavirinae</taxon>
        <taxon>Henunavirus</taxon>
        <taxon>Henunavirus hena1</taxon>
    </lineage>
</organism>
<evidence type="ECO:0000313" key="1">
    <source>
        <dbReference type="EMBL" id="QGZ16264.1"/>
    </source>
</evidence>
<reference evidence="1 2" key="1">
    <citation type="submission" date="2019-11" db="EMBL/GenBank/DDBJ databases">
        <title>Characterization of a new Erwinia amylovora bacteriophage.</title>
        <authorList>
            <person name="Valentovich L.N."/>
            <person name="Akhremchuk A.E."/>
            <person name="Besarab N.V."/>
            <person name="Lagonenko A.L."/>
        </authorList>
    </citation>
    <scope>NUCLEOTIDE SEQUENCE [LARGE SCALE GENOMIC DNA]</scope>
</reference>
<sequence>MKERKKPMSAVEVSRLMMAREVFHECMKEQEVCVVLPDGVSEEQVFGNYLPAVRQRMRRRNVSVTTLAGLTDDHMQSNIKLVDLSGISVTLSIES</sequence>
<proteinExistence type="predicted"/>
<keyword evidence="2" id="KW-1185">Reference proteome</keyword>
<protein>
    <submittedName>
        <fullName evidence="1">Uncharacterized protein</fullName>
    </submittedName>
</protein>
<accession>A0A6B9J873</accession>
<gene>
    <name evidence="1" type="ORF">Hena1_00880</name>
</gene>
<evidence type="ECO:0000313" key="2">
    <source>
        <dbReference type="Proteomes" id="UP000433183"/>
    </source>
</evidence>
<dbReference type="EMBL" id="MN732867">
    <property type="protein sequence ID" value="QGZ16264.1"/>
    <property type="molecule type" value="Genomic_DNA"/>
</dbReference>